<dbReference type="SUPFAM" id="SSF52777">
    <property type="entry name" value="CoA-dependent acyltransferases"/>
    <property type="match status" value="1"/>
</dbReference>
<evidence type="ECO:0000313" key="2">
    <source>
        <dbReference type="EMBL" id="MDS0244216.1"/>
    </source>
</evidence>
<evidence type="ECO:0000259" key="1">
    <source>
        <dbReference type="Pfam" id="PF03007"/>
    </source>
</evidence>
<accession>A0AAJ2HDP8</accession>
<organism evidence="2 3">
    <name type="scientific">Microbacterium aurantiacum</name>
    <dbReference type="NCBI Taxonomy" id="162393"/>
    <lineage>
        <taxon>Bacteria</taxon>
        <taxon>Bacillati</taxon>
        <taxon>Actinomycetota</taxon>
        <taxon>Actinomycetes</taxon>
        <taxon>Micrococcales</taxon>
        <taxon>Microbacteriaceae</taxon>
        <taxon>Microbacterium</taxon>
    </lineage>
</organism>
<dbReference type="Gene3D" id="3.30.559.10">
    <property type="entry name" value="Chloramphenicol acetyltransferase-like domain"/>
    <property type="match status" value="1"/>
</dbReference>
<dbReference type="GO" id="GO:0045017">
    <property type="term" value="P:glycerolipid biosynthetic process"/>
    <property type="evidence" value="ECO:0007669"/>
    <property type="project" value="InterPro"/>
</dbReference>
<dbReference type="EMBL" id="JAHWXH010000001">
    <property type="protein sequence ID" value="MDS0244216.1"/>
    <property type="molecule type" value="Genomic_DNA"/>
</dbReference>
<dbReference type="GO" id="GO:0004144">
    <property type="term" value="F:diacylglycerol O-acyltransferase activity"/>
    <property type="evidence" value="ECO:0007669"/>
    <property type="project" value="InterPro"/>
</dbReference>
<dbReference type="Pfam" id="PF03007">
    <property type="entry name" value="WS_DGAT_cat"/>
    <property type="match status" value="1"/>
</dbReference>
<dbReference type="RefSeq" id="WP_310890305.1">
    <property type="nucleotide sequence ID" value="NZ_BAAAGR010000001.1"/>
</dbReference>
<gene>
    <name evidence="2" type="ORF">KZC50_01160</name>
</gene>
<comment type="caution">
    <text evidence="2">The sequence shown here is derived from an EMBL/GenBank/DDBJ whole genome shotgun (WGS) entry which is preliminary data.</text>
</comment>
<feature type="domain" description="O-acyltransferase WSD1-like N-terminal" evidence="1">
    <location>
        <begin position="54"/>
        <end position="282"/>
    </location>
</feature>
<protein>
    <submittedName>
        <fullName evidence="2">Wax ester/triacylglycerol synthase family O-acyltransferase</fullName>
    </submittedName>
</protein>
<dbReference type="InterPro" id="IPR023213">
    <property type="entry name" value="CAT-like_dom_sf"/>
</dbReference>
<proteinExistence type="predicted"/>
<name>A0AAJ2HDP8_9MICO</name>
<dbReference type="Proteomes" id="UP001183582">
    <property type="component" value="Unassembled WGS sequence"/>
</dbReference>
<dbReference type="AlphaFoldDB" id="A0AAJ2HDP8"/>
<dbReference type="InterPro" id="IPR004255">
    <property type="entry name" value="O-acyltransferase_WSD1_N"/>
</dbReference>
<evidence type="ECO:0000313" key="3">
    <source>
        <dbReference type="Proteomes" id="UP001183582"/>
    </source>
</evidence>
<sequence length="440" mass="48534">MTTTERIAAPAKTRGPHAEFMQIWEEGYVSNHISYENMHTPGMFVVDGETLRRADGSLDRERIVAFVAATMASTAHFRLRLQRPLLGLTPPAWVPDERFDLSRHIVFADEPADAATADVRRLAGADDGLMPIDHPLWRLRITDLTDGRVAVGTMMHHAMVDGMSGMKIMSVIGRKREESLPVPVDPFAGVRAARRAELPLLALRQWWNRLPERTLPAAWRAYRTKPFARRLRRVAARTLMPVRFHAGGAAAREAALPPRHSAWRQLDAAAAGRRAREMGGTLSDLLASAIVGAWDGPERVVRLRFPVSFHNDKEPHIRNHVRDMAVTGNADADLAATVASIHAQVADRESAFDHDTVPGFPIGYSTLLPWVSRPRYFCGAEVLAMVPFPASLGRDHLAAAGIMYNGSLFIGANMSTSRDVEKTVGRMFELLTGTADPGKS</sequence>
<reference evidence="2 3" key="1">
    <citation type="submission" date="2021-06" db="EMBL/GenBank/DDBJ databases">
        <title>Genome-based taxonomic framework of Microbacterium strains isolated from marine environment, the description of four new species and reclassification of four preexisting species.</title>
        <authorList>
            <person name="Lee S.D."/>
            <person name="Kim S.-M."/>
            <person name="Byeon Y.-S."/>
            <person name="Yang H.L."/>
            <person name="Kim I.S."/>
        </authorList>
    </citation>
    <scope>NUCLEOTIDE SEQUENCE [LARGE SCALE GENOMIC DNA]</scope>
    <source>
        <strain evidence="2 3">KACC 20514</strain>
    </source>
</reference>
<dbReference type="GeneID" id="301456792"/>